<feature type="region of interest" description="Disordered" evidence="4">
    <location>
        <begin position="125"/>
        <end position="420"/>
    </location>
</feature>
<evidence type="ECO:0000256" key="4">
    <source>
        <dbReference type="SAM" id="MobiDB-lite"/>
    </source>
</evidence>
<dbReference type="EMBL" id="LN890568">
    <property type="protein sequence ID" value="CUS23673.1"/>
    <property type="molecule type" value="Genomic_DNA"/>
</dbReference>
<evidence type="ECO:0000313" key="6">
    <source>
        <dbReference type="Proteomes" id="UP000236544"/>
    </source>
</evidence>
<dbReference type="SUPFAM" id="SSF52047">
    <property type="entry name" value="RNI-like"/>
    <property type="match status" value="1"/>
</dbReference>
<dbReference type="PANTHER" id="PTHR24113:SF12">
    <property type="entry name" value="RAN GTPASE-ACTIVATING PROTEIN 1"/>
    <property type="match status" value="1"/>
</dbReference>
<dbReference type="OrthoDB" id="8436363at2759"/>
<feature type="compositionally biased region" description="Low complexity" evidence="4">
    <location>
        <begin position="324"/>
        <end position="333"/>
    </location>
</feature>
<dbReference type="GO" id="GO:0048471">
    <property type="term" value="C:perinuclear region of cytoplasm"/>
    <property type="evidence" value="ECO:0007669"/>
    <property type="project" value="TreeGrafter"/>
</dbReference>
<feature type="compositionally biased region" description="Basic and acidic residues" evidence="4">
    <location>
        <begin position="466"/>
        <end position="484"/>
    </location>
</feature>
<gene>
    <name evidence="5" type="ORF">LAQU0_S11e01684g</name>
</gene>
<evidence type="ECO:0000256" key="1">
    <source>
        <dbReference type="ARBA" id="ARBA00022468"/>
    </source>
</evidence>
<dbReference type="GO" id="GO:0031267">
    <property type="term" value="F:small GTPase binding"/>
    <property type="evidence" value="ECO:0007669"/>
    <property type="project" value="TreeGrafter"/>
</dbReference>
<keyword evidence="2" id="KW-0433">Leucine-rich repeat</keyword>
<reference evidence="6" key="1">
    <citation type="submission" date="2015-10" db="EMBL/GenBank/DDBJ databases">
        <authorList>
            <person name="Devillers H."/>
        </authorList>
    </citation>
    <scope>NUCLEOTIDE SEQUENCE [LARGE SCALE GENOMIC DNA]</scope>
</reference>
<dbReference type="GO" id="GO:0005634">
    <property type="term" value="C:nucleus"/>
    <property type="evidence" value="ECO:0007669"/>
    <property type="project" value="TreeGrafter"/>
</dbReference>
<feature type="region of interest" description="Disordered" evidence="4">
    <location>
        <begin position="35"/>
        <end position="81"/>
    </location>
</feature>
<dbReference type="InterPro" id="IPR032675">
    <property type="entry name" value="LRR_dom_sf"/>
</dbReference>
<feature type="compositionally biased region" description="Polar residues" evidence="4">
    <location>
        <begin position="125"/>
        <end position="135"/>
    </location>
</feature>
<feature type="compositionally biased region" description="Acidic residues" evidence="4">
    <location>
        <begin position="360"/>
        <end position="369"/>
    </location>
</feature>
<organism evidence="5 6">
    <name type="scientific">Lachancea quebecensis</name>
    <dbReference type="NCBI Taxonomy" id="1654605"/>
    <lineage>
        <taxon>Eukaryota</taxon>
        <taxon>Fungi</taxon>
        <taxon>Dikarya</taxon>
        <taxon>Ascomycota</taxon>
        <taxon>Saccharomycotina</taxon>
        <taxon>Saccharomycetes</taxon>
        <taxon>Saccharomycetales</taxon>
        <taxon>Saccharomycetaceae</taxon>
        <taxon>Lachancea</taxon>
    </lineage>
</organism>
<feature type="region of interest" description="Disordered" evidence="4">
    <location>
        <begin position="448"/>
        <end position="529"/>
    </location>
</feature>
<keyword evidence="3" id="KW-0677">Repeat</keyword>
<feature type="region of interest" description="Disordered" evidence="4">
    <location>
        <begin position="1276"/>
        <end position="1303"/>
    </location>
</feature>
<feature type="compositionally biased region" description="Polar residues" evidence="4">
    <location>
        <begin position="395"/>
        <end position="410"/>
    </location>
</feature>
<protein>
    <submittedName>
        <fullName evidence="5">LAQU0S11e01684g1_1</fullName>
    </submittedName>
</protein>
<dbReference type="PANTHER" id="PTHR24113">
    <property type="entry name" value="RAN GTPASE-ACTIVATING PROTEIN 1"/>
    <property type="match status" value="1"/>
</dbReference>
<dbReference type="Proteomes" id="UP000236544">
    <property type="component" value="Unassembled WGS sequence"/>
</dbReference>
<feature type="compositionally biased region" description="Basic and acidic residues" evidence="4">
    <location>
        <begin position="136"/>
        <end position="146"/>
    </location>
</feature>
<keyword evidence="6" id="KW-1185">Reference proteome</keyword>
<evidence type="ECO:0000313" key="5">
    <source>
        <dbReference type="EMBL" id="CUS23673.1"/>
    </source>
</evidence>
<dbReference type="GO" id="GO:0006913">
    <property type="term" value="P:nucleocytoplasmic transport"/>
    <property type="evidence" value="ECO:0007669"/>
    <property type="project" value="TreeGrafter"/>
</dbReference>
<sequence length="1321" mass="146543">MSGTLDSPGALDKERPVKNRFSDSLHVDWLSRNTCVNGTPEAQDEVLKPNRNVDKHASKAKESVPRLDNSNRRHTDADCPLESRVLGPNRILRERRRSVSSQNEFGVIPSYSALNPYDTGTTIRRTKSLSMNSNGHIEEPKREKGGFFRSLFGRRKKDDSKSTSTDTKPPVRRSSISVPLKEVEPPKPPRSAPANIGEDSTGTNKDGLNMPPVRRSKTAPVSTANIEVRLDEFLQHYREHPSDQGNNKSSSTRKAKSFKPEIPRHRATFSIDDNLDSIEPSKKPQTHLDAKGRPIPPHPSKSDLLPALKRSERTQHHKGKLKRTSTNSSSTTNKFGAFLKRVTSHTEEHSHSSKQSLTDSESDSSDEDLPQISEDHSQTVIPGLEDVKPLKKVSFATNTYFNDPPQQICSKNPRKGEVEVKSDGSVIIHRLTPEEKREILQKTSSGIVVGGSGHLKLLSDPSVSEEEAKRNEEKKPPAPEEDKSQMTNGDEDADQHGQGGDSAVNNSNPDTEEDVKVSKSASEVTIDKPMVSRRSMNSIASTLSVNDIDQETPFPPSNLKIPHDVVYTRCCHLREILPIPATLKQLKKGSTDPIPLLQMRNPRPSLIEVLSFSDFLSISPVLCLSLDGVNLSIKMFKTILCSLMYKKEFEKLTLRNTPLDHEGWKVLCYFVSQCKSLNSLDLTMVPGIAINVQKPSKSSLKSRDARMTCDMGDRKDMNWNLLAASLVSGNGLEEIIASGAKMPLKEFENFIELGCAKTQRLGLAYNELTLEQCNVLAKWLAQSKVTGIDIGFNDLRGKLGPFSVTVIDKMRHTKNIFKYISLNCTNLEVYEDSTSENSDVLKLISVLAYCEDLKLLDISNNPKLFPHVTNHLANYLPVFVNLVRLHMDNNAIPSTSVVEIAEVLPTCQKLTHVSMRGSKLDYASGCALVAAMRKSSSLLTLDLDCDNLPNKIRDKISLYSMKNMEAALNKVDKSTSPEMSDTLACLQKELADLLTEKPIKQEEVQATAQSFLLRLSKARSFINRVTEDLFKLRVEGNLSTEGKDTLIRFCFIDATFERGLKLLAQRYNNLSFNSGSLCTNAKTSDGTGLEMHTGSIPLKRNTSSATLSSKHFSDSGHAALLPFHCPPIESSDPADDEVEIKWDSPDTEDQHARDQLREEGRILRGTRGIMGRVQSANKQESSDGKEGNITIDQRALRKAASELDSEQIKEFILSNDISSVAGVLEDLKSQGISLNDIFKKRHNRGGASNQAHADNKSNFNSHNAVVGVQANLEEEKQRLATSDAGLDSESSSEDEREGEAIDRVYDEVLDNIQRVRTNTES</sequence>
<dbReference type="Gene3D" id="3.80.10.10">
    <property type="entry name" value="Ribonuclease Inhibitor"/>
    <property type="match status" value="1"/>
</dbReference>
<feature type="compositionally biased region" description="Basic and acidic residues" evidence="4">
    <location>
        <begin position="279"/>
        <end position="292"/>
    </location>
</feature>
<evidence type="ECO:0000256" key="3">
    <source>
        <dbReference type="ARBA" id="ARBA00022737"/>
    </source>
</evidence>
<dbReference type="InterPro" id="IPR027038">
    <property type="entry name" value="RanGap"/>
</dbReference>
<name>A0A0P1KV95_9SACH</name>
<feature type="compositionally biased region" description="Basic and acidic residues" evidence="4">
    <location>
        <begin position="45"/>
        <end position="77"/>
    </location>
</feature>
<accession>A0A0P1KV95</accession>
<proteinExistence type="predicted"/>
<keyword evidence="1" id="KW-0343">GTPase activation</keyword>
<dbReference type="GO" id="GO:0005829">
    <property type="term" value="C:cytosol"/>
    <property type="evidence" value="ECO:0007669"/>
    <property type="project" value="TreeGrafter"/>
</dbReference>
<evidence type="ECO:0000256" key="2">
    <source>
        <dbReference type="ARBA" id="ARBA00022614"/>
    </source>
</evidence>
<dbReference type="GO" id="GO:0005096">
    <property type="term" value="F:GTPase activator activity"/>
    <property type="evidence" value="ECO:0007669"/>
    <property type="project" value="UniProtKB-KW"/>
</dbReference>
<feature type="compositionally biased region" description="Basic and acidic residues" evidence="4">
    <location>
        <begin position="228"/>
        <end position="242"/>
    </location>
</feature>